<reference evidence="2" key="1">
    <citation type="submission" date="2022-07" db="EMBL/GenBank/DDBJ databases">
        <authorList>
            <person name="Macas J."/>
            <person name="Novak P."/>
            <person name="Neumann P."/>
        </authorList>
    </citation>
    <scope>NUCLEOTIDE SEQUENCE</scope>
</reference>
<comment type="caution">
    <text evidence="2">The sequence shown here is derived from an EMBL/GenBank/DDBJ whole genome shotgun (WGS) entry which is preliminary data.</text>
</comment>
<keyword evidence="3" id="KW-1185">Reference proteome</keyword>
<evidence type="ECO:0000313" key="2">
    <source>
        <dbReference type="EMBL" id="CAH9109336.1"/>
    </source>
</evidence>
<dbReference type="AlphaFoldDB" id="A0A9P1EJY3"/>
<feature type="non-terminal residue" evidence="2">
    <location>
        <position position="193"/>
    </location>
</feature>
<dbReference type="Proteomes" id="UP001152484">
    <property type="component" value="Unassembled WGS sequence"/>
</dbReference>
<gene>
    <name evidence="2" type="ORF">CEURO_LOCUS18462</name>
</gene>
<feature type="coiled-coil region" evidence="1">
    <location>
        <begin position="50"/>
        <end position="116"/>
    </location>
</feature>
<proteinExistence type="predicted"/>
<organism evidence="2 3">
    <name type="scientific">Cuscuta europaea</name>
    <name type="common">European dodder</name>
    <dbReference type="NCBI Taxonomy" id="41803"/>
    <lineage>
        <taxon>Eukaryota</taxon>
        <taxon>Viridiplantae</taxon>
        <taxon>Streptophyta</taxon>
        <taxon>Embryophyta</taxon>
        <taxon>Tracheophyta</taxon>
        <taxon>Spermatophyta</taxon>
        <taxon>Magnoliopsida</taxon>
        <taxon>eudicotyledons</taxon>
        <taxon>Gunneridae</taxon>
        <taxon>Pentapetalae</taxon>
        <taxon>asterids</taxon>
        <taxon>lamiids</taxon>
        <taxon>Solanales</taxon>
        <taxon>Convolvulaceae</taxon>
        <taxon>Cuscuteae</taxon>
        <taxon>Cuscuta</taxon>
        <taxon>Cuscuta subgen. Cuscuta</taxon>
    </lineage>
</organism>
<protein>
    <submittedName>
        <fullName evidence="2">Uncharacterized protein</fullName>
    </submittedName>
</protein>
<sequence>MDRAALGTYDDDALENKILRSSLTACIALGEQARRGKVLRLEKVQQDEQLKKLVHDNAEAVRQMAKLEEALQQMELQLEAANKGKAEAEKTAVEAAKKAVEEAEEAKNKAISVAREEAVGAFVAEGWRAEGRKQWLALVMKASVDEWCGGPGVEWLARKGKEYYDGGEYFTQALIYRRLARHYGVEPKDFDPA</sequence>
<evidence type="ECO:0000313" key="3">
    <source>
        <dbReference type="Proteomes" id="UP001152484"/>
    </source>
</evidence>
<dbReference type="OrthoDB" id="1326796at2759"/>
<dbReference type="EMBL" id="CAMAPE010000052">
    <property type="protein sequence ID" value="CAH9109336.1"/>
    <property type="molecule type" value="Genomic_DNA"/>
</dbReference>
<evidence type="ECO:0000256" key="1">
    <source>
        <dbReference type="SAM" id="Coils"/>
    </source>
</evidence>
<keyword evidence="1" id="KW-0175">Coiled coil</keyword>
<accession>A0A9P1EJY3</accession>
<name>A0A9P1EJY3_CUSEU</name>